<reference evidence="1" key="1">
    <citation type="journal article" date="2015" name="Proc. Natl. Acad. Sci. U.S.A.">
        <title>Networks of energetic and metabolic interactions define dynamics in microbial communities.</title>
        <authorList>
            <person name="Embree M."/>
            <person name="Liu J.K."/>
            <person name="Al-Bassam M.M."/>
            <person name="Zengler K."/>
        </authorList>
    </citation>
    <scope>NUCLEOTIDE SEQUENCE</scope>
</reference>
<evidence type="ECO:0000313" key="1">
    <source>
        <dbReference type="EMBL" id="KUG15482.1"/>
    </source>
</evidence>
<name>A0A0W8F3I9_9ZZZZ</name>
<sequence length="41" mass="4602">MKTILASWITRCNDEHLHTLTLFVPVPENLTATGSAETYRA</sequence>
<protein>
    <submittedName>
        <fullName evidence="1">Uncharacterized protein</fullName>
    </submittedName>
</protein>
<gene>
    <name evidence="1" type="ORF">ASZ90_014838</name>
</gene>
<organism evidence="1">
    <name type="scientific">hydrocarbon metagenome</name>
    <dbReference type="NCBI Taxonomy" id="938273"/>
    <lineage>
        <taxon>unclassified sequences</taxon>
        <taxon>metagenomes</taxon>
        <taxon>ecological metagenomes</taxon>
    </lineage>
</organism>
<comment type="caution">
    <text evidence="1">The sequence shown here is derived from an EMBL/GenBank/DDBJ whole genome shotgun (WGS) entry which is preliminary data.</text>
</comment>
<proteinExistence type="predicted"/>
<dbReference type="AlphaFoldDB" id="A0A0W8F3I9"/>
<accession>A0A0W8F3I9</accession>
<dbReference type="EMBL" id="LNQE01001553">
    <property type="protein sequence ID" value="KUG15482.1"/>
    <property type="molecule type" value="Genomic_DNA"/>
</dbReference>